<comment type="cofactor">
    <cofactor evidence="1">
        <name>Mg(2+)</name>
        <dbReference type="ChEBI" id="CHEBI:18420"/>
    </cofactor>
</comment>
<comment type="caution">
    <text evidence="11">The sequence shown here is derived from an EMBL/GenBank/DDBJ whole genome shotgun (WGS) entry which is preliminary data.</text>
</comment>
<evidence type="ECO:0000256" key="5">
    <source>
        <dbReference type="ARBA" id="ARBA00022490"/>
    </source>
</evidence>
<dbReference type="InterPro" id="IPR036649">
    <property type="entry name" value="Pyrophosphatase_sf"/>
</dbReference>
<comment type="subcellular location">
    <subcellularLocation>
        <location evidence="2">Cytoplasm</location>
    </subcellularLocation>
</comment>
<dbReference type="GO" id="GO:0005737">
    <property type="term" value="C:cytoplasm"/>
    <property type="evidence" value="ECO:0007669"/>
    <property type="project" value="UniProtKB-SubCell"/>
</dbReference>
<keyword evidence="12" id="KW-1185">Reference proteome</keyword>
<evidence type="ECO:0000256" key="2">
    <source>
        <dbReference type="ARBA" id="ARBA00004496"/>
    </source>
</evidence>
<evidence type="ECO:0000256" key="8">
    <source>
        <dbReference type="ARBA" id="ARBA00022842"/>
    </source>
</evidence>
<dbReference type="AlphaFoldDB" id="A0A814G5C6"/>
<evidence type="ECO:0000313" key="12">
    <source>
        <dbReference type="Proteomes" id="UP000663879"/>
    </source>
</evidence>
<evidence type="ECO:0000313" key="11">
    <source>
        <dbReference type="EMBL" id="CAF0989379.1"/>
    </source>
</evidence>
<name>A0A814G5C6_9BILA</name>
<keyword evidence="8" id="KW-0460">Magnesium</keyword>
<dbReference type="GO" id="GO:0006796">
    <property type="term" value="P:phosphate-containing compound metabolic process"/>
    <property type="evidence" value="ECO:0007669"/>
    <property type="project" value="InterPro"/>
</dbReference>
<proteinExistence type="inferred from homology"/>
<keyword evidence="7" id="KW-0378">Hydrolase</keyword>
<dbReference type="SUPFAM" id="SSF50324">
    <property type="entry name" value="Inorganic pyrophosphatase"/>
    <property type="match status" value="1"/>
</dbReference>
<keyword evidence="5" id="KW-0963">Cytoplasm</keyword>
<gene>
    <name evidence="11" type="ORF">OXX778_LOCUS15832</name>
</gene>
<reference evidence="11" key="1">
    <citation type="submission" date="2021-02" db="EMBL/GenBank/DDBJ databases">
        <authorList>
            <person name="Nowell W R."/>
        </authorList>
    </citation>
    <scope>NUCLEOTIDE SEQUENCE</scope>
    <source>
        <strain evidence="11">Ploen Becks lab</strain>
    </source>
</reference>
<evidence type="ECO:0000256" key="10">
    <source>
        <dbReference type="ARBA" id="ARBA00040300"/>
    </source>
</evidence>
<dbReference type="PANTHER" id="PTHR10286">
    <property type="entry name" value="INORGANIC PYROPHOSPHATASE"/>
    <property type="match status" value="1"/>
</dbReference>
<dbReference type="Proteomes" id="UP000663879">
    <property type="component" value="Unassembled WGS sequence"/>
</dbReference>
<organism evidence="11 12">
    <name type="scientific">Brachionus calyciflorus</name>
    <dbReference type="NCBI Taxonomy" id="104777"/>
    <lineage>
        <taxon>Eukaryota</taxon>
        <taxon>Metazoa</taxon>
        <taxon>Spiralia</taxon>
        <taxon>Gnathifera</taxon>
        <taxon>Rotifera</taxon>
        <taxon>Eurotatoria</taxon>
        <taxon>Monogononta</taxon>
        <taxon>Pseudotrocha</taxon>
        <taxon>Ploima</taxon>
        <taxon>Brachionidae</taxon>
        <taxon>Brachionus</taxon>
    </lineage>
</organism>
<evidence type="ECO:0000256" key="4">
    <source>
        <dbReference type="ARBA" id="ARBA00012146"/>
    </source>
</evidence>
<dbReference type="InterPro" id="IPR008162">
    <property type="entry name" value="Pyrophosphatase"/>
</dbReference>
<dbReference type="EC" id="3.6.1.1" evidence="4"/>
<dbReference type="GO" id="GO:0000287">
    <property type="term" value="F:magnesium ion binding"/>
    <property type="evidence" value="ECO:0007669"/>
    <property type="project" value="InterPro"/>
</dbReference>
<sequence>MSQTYVRHERGQLNTLSYRCYIKNAQTNQLVSPFHDIPLFADQANQVFNAVIEIPRWSNAKMEINKKERLNPITQDVKSNKLRFVNNCFPHHGYIWNYGALPQTWEDPNVKDETTGCNGDNDPLDVCEIGSRVHERGSVVQVKVLGALGLIDEGEADWKIICIDVNDPLAAKLNDINDVEAHCPGLLEATRDWFKIYKIPTGKPANNFAENGKFYDRQFALKQIDHDYNLWLNVAKGGYEQAPEKKKGLSLDNTSLEFSRLSADEASKVVSEASEEFNPQPAELDRVPIDTVHYIDRSKY</sequence>
<evidence type="ECO:0000256" key="7">
    <source>
        <dbReference type="ARBA" id="ARBA00022801"/>
    </source>
</evidence>
<protein>
    <recommendedName>
        <fullName evidence="10">Inorganic pyrophosphatase</fullName>
        <ecNumber evidence="4">3.6.1.1</ecNumber>
    </recommendedName>
    <alternativeName>
        <fullName evidence="9">Pyrophosphate phospho-hydrolase</fullName>
    </alternativeName>
</protein>
<dbReference type="GO" id="GO:0004427">
    <property type="term" value="F:inorganic diphosphate phosphatase activity"/>
    <property type="evidence" value="ECO:0007669"/>
    <property type="project" value="UniProtKB-EC"/>
</dbReference>
<dbReference type="OrthoDB" id="1608002at2759"/>
<evidence type="ECO:0000256" key="9">
    <source>
        <dbReference type="ARBA" id="ARBA00032535"/>
    </source>
</evidence>
<evidence type="ECO:0000256" key="1">
    <source>
        <dbReference type="ARBA" id="ARBA00001946"/>
    </source>
</evidence>
<dbReference type="Pfam" id="PF00719">
    <property type="entry name" value="Pyrophosphatase"/>
    <property type="match status" value="1"/>
</dbReference>
<accession>A0A814G5C6</accession>
<dbReference type="CDD" id="cd00412">
    <property type="entry name" value="pyrophosphatase"/>
    <property type="match status" value="1"/>
</dbReference>
<dbReference type="Gene3D" id="3.90.80.10">
    <property type="entry name" value="Inorganic pyrophosphatase"/>
    <property type="match status" value="1"/>
</dbReference>
<evidence type="ECO:0000256" key="6">
    <source>
        <dbReference type="ARBA" id="ARBA00022723"/>
    </source>
</evidence>
<keyword evidence="6" id="KW-0479">Metal-binding</keyword>
<dbReference type="PROSITE" id="PS00387">
    <property type="entry name" value="PPASE"/>
    <property type="match status" value="1"/>
</dbReference>
<dbReference type="EMBL" id="CAJNOC010003581">
    <property type="protein sequence ID" value="CAF0989379.1"/>
    <property type="molecule type" value="Genomic_DNA"/>
</dbReference>
<comment type="similarity">
    <text evidence="3">Belongs to the PPase family.</text>
</comment>
<evidence type="ECO:0000256" key="3">
    <source>
        <dbReference type="ARBA" id="ARBA00006220"/>
    </source>
</evidence>
<dbReference type="FunFam" id="3.90.80.10:FF:000004">
    <property type="entry name" value="Inorganic pyrophosphatase"/>
    <property type="match status" value="1"/>
</dbReference>